<organism evidence="1 2">
    <name type="scientific">Adiantum capillus-veneris</name>
    <name type="common">Maidenhair fern</name>
    <dbReference type="NCBI Taxonomy" id="13818"/>
    <lineage>
        <taxon>Eukaryota</taxon>
        <taxon>Viridiplantae</taxon>
        <taxon>Streptophyta</taxon>
        <taxon>Embryophyta</taxon>
        <taxon>Tracheophyta</taxon>
        <taxon>Polypodiopsida</taxon>
        <taxon>Polypodiidae</taxon>
        <taxon>Polypodiales</taxon>
        <taxon>Pteridineae</taxon>
        <taxon>Pteridaceae</taxon>
        <taxon>Vittarioideae</taxon>
        <taxon>Adiantum</taxon>
    </lineage>
</organism>
<sequence length="121" mass="13021">MENFCTLGLAATHLPAEGTCSYYSSSVWSSLVRIVLGAIGGDGGRVSSYCGSPWRGMEGAWPTCNGMFSLILLLDGYDGVGLAYFNMVLDNGSFWLHGGFVWALLDSTWGTSGGFVVRWFL</sequence>
<dbReference type="AlphaFoldDB" id="A0A9D4V5Y9"/>
<gene>
    <name evidence="1" type="ORF">GOP47_0005521</name>
</gene>
<keyword evidence="2" id="KW-1185">Reference proteome</keyword>
<name>A0A9D4V5Y9_ADICA</name>
<accession>A0A9D4V5Y9</accession>
<evidence type="ECO:0000313" key="1">
    <source>
        <dbReference type="EMBL" id="KAI5080042.1"/>
    </source>
</evidence>
<reference evidence="1 2" key="1">
    <citation type="submission" date="2021-01" db="EMBL/GenBank/DDBJ databases">
        <title>Adiantum capillus-veneris genome.</title>
        <authorList>
            <person name="Fang Y."/>
            <person name="Liao Q."/>
        </authorList>
    </citation>
    <scope>NUCLEOTIDE SEQUENCE [LARGE SCALE GENOMIC DNA]</scope>
    <source>
        <strain evidence="1">H3</strain>
        <tissue evidence="1">Leaf</tissue>
    </source>
</reference>
<dbReference type="EMBL" id="JABFUD020000005">
    <property type="protein sequence ID" value="KAI5080042.1"/>
    <property type="molecule type" value="Genomic_DNA"/>
</dbReference>
<proteinExistence type="predicted"/>
<dbReference type="Proteomes" id="UP000886520">
    <property type="component" value="Chromosome 5"/>
</dbReference>
<evidence type="ECO:0000313" key="2">
    <source>
        <dbReference type="Proteomes" id="UP000886520"/>
    </source>
</evidence>
<comment type="caution">
    <text evidence="1">The sequence shown here is derived from an EMBL/GenBank/DDBJ whole genome shotgun (WGS) entry which is preliminary data.</text>
</comment>
<protein>
    <submittedName>
        <fullName evidence="1">Uncharacterized protein</fullName>
    </submittedName>
</protein>